<protein>
    <recommendedName>
        <fullName evidence="3">F-box domain-containing protein</fullName>
    </recommendedName>
</protein>
<dbReference type="AlphaFoldDB" id="A0A428S206"/>
<name>A0A428S206_9HYPO</name>
<reference evidence="1 2" key="1">
    <citation type="submission" date="2017-06" db="EMBL/GenBank/DDBJ databases">
        <title>Comparative genomic analysis of Ambrosia Fusariam Clade fungi.</title>
        <authorList>
            <person name="Stajich J.E."/>
            <person name="Carrillo J."/>
            <person name="Kijimoto T."/>
            <person name="Eskalen A."/>
            <person name="O'Donnell K."/>
            <person name="Kasson M."/>
        </authorList>
    </citation>
    <scope>NUCLEOTIDE SEQUENCE [LARGE SCALE GENOMIC DNA]</scope>
    <source>
        <strain evidence="1 2">NRRL62606</strain>
    </source>
</reference>
<accession>A0A428S206</accession>
<dbReference type="Proteomes" id="UP000287972">
    <property type="component" value="Unassembled WGS sequence"/>
</dbReference>
<comment type="caution">
    <text evidence="1">The sequence shown here is derived from an EMBL/GenBank/DDBJ whole genome shotgun (WGS) entry which is preliminary data.</text>
</comment>
<gene>
    <name evidence="1" type="ORF">CEP51_004277</name>
</gene>
<keyword evidence="2" id="KW-1185">Reference proteome</keyword>
<evidence type="ECO:0008006" key="3">
    <source>
        <dbReference type="Google" id="ProtNLM"/>
    </source>
</evidence>
<evidence type="ECO:0000313" key="2">
    <source>
        <dbReference type="Proteomes" id="UP000287972"/>
    </source>
</evidence>
<proteinExistence type="predicted"/>
<sequence>MSLFNKLPAELMVHLLRTLDSPLDLRSFLSACPGAFQYFDLRRRHILQPYLGLVLKGLEDEYPIFIAPHLTRLRAIQHHIPYLDPAEAKVKVEQINNLPTPSLAEWEGNLPILCDLFCLASEANDYITRYALESSRDPTRRGLCFYRLLEEDENPRTNFFKFEACRHALFYDRQSYVMTTSS</sequence>
<dbReference type="EMBL" id="NKCL01000077">
    <property type="protein sequence ID" value="RSL83860.1"/>
    <property type="molecule type" value="Genomic_DNA"/>
</dbReference>
<evidence type="ECO:0000313" key="1">
    <source>
        <dbReference type="EMBL" id="RSL83860.1"/>
    </source>
</evidence>
<organism evidence="1 2">
    <name type="scientific">Fusarium floridanum</name>
    <dbReference type="NCBI Taxonomy" id="1325733"/>
    <lineage>
        <taxon>Eukaryota</taxon>
        <taxon>Fungi</taxon>
        <taxon>Dikarya</taxon>
        <taxon>Ascomycota</taxon>
        <taxon>Pezizomycotina</taxon>
        <taxon>Sordariomycetes</taxon>
        <taxon>Hypocreomycetidae</taxon>
        <taxon>Hypocreales</taxon>
        <taxon>Nectriaceae</taxon>
        <taxon>Fusarium</taxon>
        <taxon>Fusarium solani species complex</taxon>
    </lineage>
</organism>